<evidence type="ECO:0000256" key="1">
    <source>
        <dbReference type="SAM" id="SignalP"/>
    </source>
</evidence>
<dbReference type="SMART" id="SM00718">
    <property type="entry name" value="DM4_12"/>
    <property type="match status" value="1"/>
</dbReference>
<comment type="caution">
    <text evidence="2">The sequence shown here is derived from an EMBL/GenBank/DDBJ whole genome shotgun (WGS) entry which is preliminary data.</text>
</comment>
<reference evidence="2" key="1">
    <citation type="submission" date="2022-03" db="EMBL/GenBank/DDBJ databases">
        <authorList>
            <person name="Tunstrom K."/>
        </authorList>
    </citation>
    <scope>NUCLEOTIDE SEQUENCE</scope>
</reference>
<protein>
    <submittedName>
        <fullName evidence="2">Uncharacterized protein</fullName>
    </submittedName>
</protein>
<evidence type="ECO:0000313" key="3">
    <source>
        <dbReference type="Proteomes" id="UP001153954"/>
    </source>
</evidence>
<dbReference type="InterPro" id="IPR006631">
    <property type="entry name" value="DM4_12"/>
</dbReference>
<organism evidence="2 3">
    <name type="scientific">Euphydryas editha</name>
    <name type="common">Edith's checkerspot</name>
    <dbReference type="NCBI Taxonomy" id="104508"/>
    <lineage>
        <taxon>Eukaryota</taxon>
        <taxon>Metazoa</taxon>
        <taxon>Ecdysozoa</taxon>
        <taxon>Arthropoda</taxon>
        <taxon>Hexapoda</taxon>
        <taxon>Insecta</taxon>
        <taxon>Pterygota</taxon>
        <taxon>Neoptera</taxon>
        <taxon>Endopterygota</taxon>
        <taxon>Lepidoptera</taxon>
        <taxon>Glossata</taxon>
        <taxon>Ditrysia</taxon>
        <taxon>Papilionoidea</taxon>
        <taxon>Nymphalidae</taxon>
        <taxon>Nymphalinae</taxon>
        <taxon>Euphydryas</taxon>
    </lineage>
</organism>
<dbReference type="Pfam" id="PF07841">
    <property type="entry name" value="DM4_12"/>
    <property type="match status" value="1"/>
</dbReference>
<feature type="chain" id="PRO_5043549717" evidence="1">
    <location>
        <begin position="22"/>
        <end position="269"/>
    </location>
</feature>
<dbReference type="EMBL" id="CAKOGL010000006">
    <property type="protein sequence ID" value="CAH2087612.1"/>
    <property type="molecule type" value="Genomic_DNA"/>
</dbReference>
<feature type="signal peptide" evidence="1">
    <location>
        <begin position="1"/>
        <end position="21"/>
    </location>
</feature>
<dbReference type="AlphaFoldDB" id="A0AAU9TN12"/>
<gene>
    <name evidence="2" type="ORF">EEDITHA_LOCUS3857</name>
</gene>
<sequence length="269" mass="31347">MKKILKLVLLILLGIISSEQGNVSRNDLEGSRRVLSRRKRFLIFPDGSSFQFVFCTQNHGYLQLGDIVWFGNTAAMAWELPTDTKLFNFFKKHDKFYTADNRDGVSKLIYFLNENGKILAKMPYRKKPLVNPAFAKRSINTNGEPEDEKAISNKKLHEKRKNIQIFDSLNRDEIEFHREGRKSLYGKLELYMQTLGWRGRECVLRLLCETGKGVIQKQSSFLGEIIKATFTLPEGQEFEDDIHKEYDTAHRSKGDCVYLYPRCEYNRDL</sequence>
<dbReference type="PANTHER" id="PTHR21398:SF6">
    <property type="entry name" value="AGAP007094-PA"/>
    <property type="match status" value="1"/>
</dbReference>
<dbReference type="PANTHER" id="PTHR21398">
    <property type="entry name" value="AGAP007094-PA"/>
    <property type="match status" value="1"/>
</dbReference>
<proteinExistence type="predicted"/>
<dbReference type="Proteomes" id="UP001153954">
    <property type="component" value="Unassembled WGS sequence"/>
</dbReference>
<keyword evidence="3" id="KW-1185">Reference proteome</keyword>
<keyword evidence="1" id="KW-0732">Signal</keyword>
<accession>A0AAU9TN12</accession>
<name>A0AAU9TN12_EUPED</name>
<evidence type="ECO:0000313" key="2">
    <source>
        <dbReference type="EMBL" id="CAH2087612.1"/>
    </source>
</evidence>